<gene>
    <name evidence="1" type="ORF">EVB97_101</name>
</gene>
<evidence type="ECO:0000313" key="2">
    <source>
        <dbReference type="Proteomes" id="UP000655883"/>
    </source>
</evidence>
<evidence type="ECO:0000313" key="1">
    <source>
        <dbReference type="EMBL" id="QIG72659.1"/>
    </source>
</evidence>
<proteinExistence type="predicted"/>
<organism evidence="1 2">
    <name type="scientific">Rhizobium phage RHph_Y65</name>
    <dbReference type="NCBI Taxonomy" id="2509785"/>
    <lineage>
        <taxon>Viruses</taxon>
        <taxon>Duplodnaviria</taxon>
        <taxon>Heunggongvirae</taxon>
        <taxon>Uroviricota</taxon>
        <taxon>Caudoviricetes</taxon>
        <taxon>Kleczkowskaviridae</taxon>
        <taxon>Cuauhnahuacvirus</taxon>
        <taxon>Cuauhnahuacvirus Y65</taxon>
    </lineage>
</organism>
<reference evidence="1 2" key="1">
    <citation type="submission" date="2020-01" db="EMBL/GenBank/DDBJ databases">
        <title>Patterns of diversity and host range of bacteriophage communities associated with bean-nodulatin bacteria.</title>
        <authorList>
            <person name="Vann Cauwenberghe J."/>
            <person name="Santamaria R.I."/>
            <person name="Bustos P."/>
            <person name="Juarez S."/>
            <person name="Gonzalez V."/>
        </authorList>
    </citation>
    <scope>NUCLEOTIDE SEQUENCE [LARGE SCALE GENOMIC DNA]</scope>
    <source>
        <strain evidence="2">RHph</strain>
    </source>
</reference>
<name>A0A7S5RI78_9CAUD</name>
<sequence>MKHEIRIVVDTSEIDDKFDNFDAESLLRDLYFHKVVQNINEINRVAQMTSSSTGGNPYMLALKNMVTYAGINITRID</sequence>
<dbReference type="Proteomes" id="UP000655883">
    <property type="component" value="Segment"/>
</dbReference>
<dbReference type="EMBL" id="MN988525">
    <property type="protein sequence ID" value="QIG72659.1"/>
    <property type="molecule type" value="Genomic_DNA"/>
</dbReference>
<protein>
    <submittedName>
        <fullName evidence="1">Uncharacterized protein</fullName>
    </submittedName>
</protein>
<accession>A0A7S5RI78</accession>
<keyword evidence="2" id="KW-1185">Reference proteome</keyword>